<dbReference type="EMBL" id="VKHT01000968">
    <property type="protein sequence ID" value="MBB0246561.1"/>
    <property type="molecule type" value="Genomic_DNA"/>
</dbReference>
<gene>
    <name evidence="3" type="ORF">FNQ90_21205</name>
</gene>
<feature type="region of interest" description="Disordered" evidence="1">
    <location>
        <begin position="112"/>
        <end position="133"/>
    </location>
</feature>
<name>A0A7W3TGU3_9ACTN</name>
<keyword evidence="4" id="KW-1185">Reference proteome</keyword>
<dbReference type="RefSeq" id="WP_182607880.1">
    <property type="nucleotide sequence ID" value="NZ_VKHT01000968.1"/>
</dbReference>
<proteinExistence type="predicted"/>
<dbReference type="CDD" id="cd07043">
    <property type="entry name" value="STAS_anti-anti-sigma_factors"/>
    <property type="match status" value="1"/>
</dbReference>
<evidence type="ECO:0000256" key="1">
    <source>
        <dbReference type="SAM" id="MobiDB-lite"/>
    </source>
</evidence>
<evidence type="ECO:0000313" key="4">
    <source>
        <dbReference type="Proteomes" id="UP000538929"/>
    </source>
</evidence>
<dbReference type="PROSITE" id="PS50801">
    <property type="entry name" value="STAS"/>
    <property type="match status" value="1"/>
</dbReference>
<comment type="caution">
    <text evidence="3">The sequence shown here is derived from an EMBL/GenBank/DDBJ whole genome shotgun (WGS) entry which is preliminary data.</text>
</comment>
<dbReference type="Pfam" id="PF13466">
    <property type="entry name" value="STAS_2"/>
    <property type="match status" value="1"/>
</dbReference>
<evidence type="ECO:0000313" key="3">
    <source>
        <dbReference type="EMBL" id="MBB0246561.1"/>
    </source>
</evidence>
<protein>
    <submittedName>
        <fullName evidence="3">STAS domain-containing protein</fullName>
    </submittedName>
</protein>
<dbReference type="AlphaFoldDB" id="A0A7W3TGU3"/>
<sequence>MTTYPAQNLVLTRTVTDPHTVHIAISGDLDYDTSEDFLETVVEEMDARPDLRELHLDCAELGTCDSMGLSILLMVHRRVTVAGIKLYLDNRRPALDRLLGITGTFGHFIGAPENEKVPTTGPQTRIPHPHDEN</sequence>
<reference evidence="4" key="1">
    <citation type="submission" date="2019-10" db="EMBL/GenBank/DDBJ databases">
        <title>Streptomyces sp. nov., a novel actinobacterium isolated from alkaline environment.</title>
        <authorList>
            <person name="Golinska P."/>
        </authorList>
    </citation>
    <scope>NUCLEOTIDE SEQUENCE [LARGE SCALE GENOMIC DNA]</scope>
    <source>
        <strain evidence="4">DSM 42118</strain>
    </source>
</reference>
<dbReference type="InterPro" id="IPR058548">
    <property type="entry name" value="MlaB-like_STAS"/>
</dbReference>
<organism evidence="3 4">
    <name type="scientific">Streptomyces alkaliphilus</name>
    <dbReference type="NCBI Taxonomy" id="1472722"/>
    <lineage>
        <taxon>Bacteria</taxon>
        <taxon>Bacillati</taxon>
        <taxon>Actinomycetota</taxon>
        <taxon>Actinomycetes</taxon>
        <taxon>Kitasatosporales</taxon>
        <taxon>Streptomycetaceae</taxon>
        <taxon>Streptomyces</taxon>
    </lineage>
</organism>
<feature type="domain" description="STAS" evidence="2">
    <location>
        <begin position="23"/>
        <end position="103"/>
    </location>
</feature>
<dbReference type="Proteomes" id="UP000538929">
    <property type="component" value="Unassembled WGS sequence"/>
</dbReference>
<dbReference type="InterPro" id="IPR002645">
    <property type="entry name" value="STAS_dom"/>
</dbReference>
<accession>A0A7W3TGU3</accession>
<evidence type="ECO:0000259" key="2">
    <source>
        <dbReference type="PROSITE" id="PS50801"/>
    </source>
</evidence>
<dbReference type="SUPFAM" id="SSF52091">
    <property type="entry name" value="SpoIIaa-like"/>
    <property type="match status" value="1"/>
</dbReference>
<dbReference type="Gene3D" id="3.30.750.24">
    <property type="entry name" value="STAS domain"/>
    <property type="match status" value="1"/>
</dbReference>
<dbReference type="InterPro" id="IPR036513">
    <property type="entry name" value="STAS_dom_sf"/>
</dbReference>